<dbReference type="Pfam" id="PF06762">
    <property type="entry name" value="LMF1"/>
    <property type="match status" value="1"/>
</dbReference>
<feature type="transmembrane region" description="Helical" evidence="1">
    <location>
        <begin position="140"/>
        <end position="160"/>
    </location>
</feature>
<dbReference type="InterPro" id="IPR057434">
    <property type="entry name" value="LMF1/2_N"/>
</dbReference>
<reference evidence="4" key="1">
    <citation type="submission" date="2025-08" db="UniProtKB">
        <authorList>
            <consortium name="Ensembl"/>
        </authorList>
    </citation>
    <scope>IDENTIFICATION</scope>
</reference>
<comment type="caution">
    <text evidence="1">Lacks conserved residue(s) required for the propagation of feature annotation.</text>
</comment>
<keyword evidence="1" id="KW-1133">Transmembrane helix</keyword>
<keyword evidence="1" id="KW-0472">Membrane</keyword>
<comment type="similarity">
    <text evidence="1">Belongs to the lipase maturation factor family.</text>
</comment>
<dbReference type="GO" id="GO:0006888">
    <property type="term" value="P:endoplasmic reticulum to Golgi vesicle-mediated transport"/>
    <property type="evidence" value="ECO:0007669"/>
    <property type="project" value="Ensembl"/>
</dbReference>
<feature type="domain" description="Lipase maturation factor 1/2 N-terminal" evidence="3">
    <location>
        <begin position="160"/>
        <end position="291"/>
    </location>
</feature>
<keyword evidence="1" id="KW-0812">Transmembrane</keyword>
<feature type="region of interest" description="Disordered" evidence="2">
    <location>
        <begin position="1"/>
        <end position="33"/>
    </location>
</feature>
<keyword evidence="5" id="KW-1185">Reference proteome</keyword>
<evidence type="ECO:0000313" key="4">
    <source>
        <dbReference type="Ensembl" id="ENSPTXP00000008506.1"/>
    </source>
</evidence>
<dbReference type="InterPro" id="IPR009613">
    <property type="entry name" value="LMF"/>
</dbReference>
<dbReference type="OMA" id="MESERHY"/>
<evidence type="ECO:0000256" key="1">
    <source>
        <dbReference type="RuleBase" id="RU361229"/>
    </source>
</evidence>
<sequence>MAASTGGELRRRLGGPAGDAPDRPQEPRAPPAPSLRPGSFWLTRLVLLRATAFIYLVAFLVAYHQNKALIGDRGLLPCKLYLENVKRHFKGRINMETLSYAPTLIWFLDWSSMDSILDAFALIGLAISAFVLVTGCANMILMAAVWTIYLSLINVGQIWYSFGWESQLLETGFLAVFLCPLWRLSRVARDTPPSLIVIWAYRWLVFRIMLGAGMIKIRGDRCWKDLTCMNYHYETQPVPNPVAYFMHRSPWWFHAFETLFNHFIELVVPFFVFLGRRMCLAHGILQILFQGATSAKL</sequence>
<dbReference type="GeneTree" id="ENSGT00530000063702"/>
<comment type="subcellular location">
    <subcellularLocation>
        <location evidence="1">Endoplasmic reticulum membrane</location>
        <topology evidence="1">Multi-pass membrane protein</topology>
    </subcellularLocation>
</comment>
<dbReference type="GO" id="GO:0006641">
    <property type="term" value="P:triglyceride metabolic process"/>
    <property type="evidence" value="ECO:0007669"/>
    <property type="project" value="Ensembl"/>
</dbReference>
<evidence type="ECO:0000256" key="2">
    <source>
        <dbReference type="SAM" id="MobiDB-lite"/>
    </source>
</evidence>
<dbReference type="GO" id="GO:0051604">
    <property type="term" value="P:protein maturation"/>
    <property type="evidence" value="ECO:0007669"/>
    <property type="project" value="Ensembl"/>
</dbReference>
<evidence type="ECO:0000259" key="3">
    <source>
        <dbReference type="Pfam" id="PF06762"/>
    </source>
</evidence>
<proteinExistence type="inferred from homology"/>
<reference evidence="4" key="2">
    <citation type="submission" date="2025-09" db="UniProtKB">
        <authorList>
            <consortium name="Ensembl"/>
        </authorList>
    </citation>
    <scope>IDENTIFICATION</scope>
</reference>
<feature type="transmembrane region" description="Helical" evidence="1">
    <location>
        <begin position="41"/>
        <end position="63"/>
    </location>
</feature>
<dbReference type="GO" id="GO:0034382">
    <property type="term" value="P:chylomicron remnant clearance"/>
    <property type="evidence" value="ECO:0007669"/>
    <property type="project" value="Ensembl"/>
</dbReference>
<dbReference type="AlphaFoldDB" id="A0A670Y9W4"/>
<gene>
    <name evidence="4" type="primary">LMF1</name>
</gene>
<keyword evidence="1" id="KW-0256">Endoplasmic reticulum</keyword>
<name>A0A670Y9W4_PSETE</name>
<comment type="function">
    <text evidence="1">Involved in the maturation of specific proteins in the endoplasmic reticulum.</text>
</comment>
<protein>
    <recommendedName>
        <fullName evidence="1">Lipase maturation factor</fullName>
    </recommendedName>
</protein>
<dbReference type="PANTHER" id="PTHR14463:SF10">
    <property type="entry name" value="LIPASE MATURATION FACTOR 1"/>
    <property type="match status" value="1"/>
</dbReference>
<accession>A0A670Y9W4</accession>
<dbReference type="PANTHER" id="PTHR14463">
    <property type="entry name" value="LIPASE MATURATION FACTOR"/>
    <property type="match status" value="1"/>
</dbReference>
<dbReference type="GO" id="GO:0090207">
    <property type="term" value="P:regulation of triglyceride metabolic process"/>
    <property type="evidence" value="ECO:0007669"/>
    <property type="project" value="Ensembl"/>
</dbReference>
<dbReference type="GO" id="GO:0090181">
    <property type="term" value="P:regulation of cholesterol metabolic process"/>
    <property type="evidence" value="ECO:0007669"/>
    <property type="project" value="Ensembl"/>
</dbReference>
<dbReference type="Proteomes" id="UP000472273">
    <property type="component" value="Unplaced"/>
</dbReference>
<feature type="transmembrane region" description="Helical" evidence="1">
    <location>
        <begin position="251"/>
        <end position="274"/>
    </location>
</feature>
<organism evidence="4 5">
    <name type="scientific">Pseudonaja textilis</name>
    <name type="common">Eastern brown snake</name>
    <dbReference type="NCBI Taxonomy" id="8673"/>
    <lineage>
        <taxon>Eukaryota</taxon>
        <taxon>Metazoa</taxon>
        <taxon>Chordata</taxon>
        <taxon>Craniata</taxon>
        <taxon>Vertebrata</taxon>
        <taxon>Euteleostomi</taxon>
        <taxon>Lepidosauria</taxon>
        <taxon>Squamata</taxon>
        <taxon>Bifurcata</taxon>
        <taxon>Unidentata</taxon>
        <taxon>Episquamata</taxon>
        <taxon>Toxicofera</taxon>
        <taxon>Serpentes</taxon>
        <taxon>Colubroidea</taxon>
        <taxon>Elapidae</taxon>
        <taxon>Hydrophiinae</taxon>
        <taxon>Pseudonaja</taxon>
    </lineage>
</organism>
<dbReference type="Ensembl" id="ENSPTXT00000008800.1">
    <property type="protein sequence ID" value="ENSPTXP00000008506.1"/>
    <property type="gene ID" value="ENSPTXG00000006149.1"/>
</dbReference>
<dbReference type="GO" id="GO:0005789">
    <property type="term" value="C:endoplasmic reticulum membrane"/>
    <property type="evidence" value="ECO:0007669"/>
    <property type="project" value="UniProtKB-SubCell"/>
</dbReference>
<dbReference type="GO" id="GO:0009306">
    <property type="term" value="P:protein secretion"/>
    <property type="evidence" value="ECO:0007669"/>
    <property type="project" value="Ensembl"/>
</dbReference>
<evidence type="ECO:0000313" key="5">
    <source>
        <dbReference type="Proteomes" id="UP000472273"/>
    </source>
</evidence>
<feature type="transmembrane region" description="Helical" evidence="1">
    <location>
        <begin position="116"/>
        <end position="133"/>
    </location>
</feature>